<dbReference type="InterPro" id="IPR046885">
    <property type="entry name" value="MnmA-like_C"/>
</dbReference>
<keyword evidence="8" id="KW-1015">Disulfide bond</keyword>
<dbReference type="AlphaFoldDB" id="A0A923NJM4"/>
<keyword evidence="3 11" id="KW-0808">Transferase</keyword>
<dbReference type="Proteomes" id="UP000602647">
    <property type="component" value="Unassembled WGS sequence"/>
</dbReference>
<feature type="domain" description="tRNA-specific 2-thiouridylase MnmA-like C-terminal" evidence="12">
    <location>
        <begin position="297"/>
        <end position="355"/>
    </location>
</feature>
<keyword evidence="7 11" id="KW-0694">RNA-binding</keyword>
<dbReference type="EC" id="2.8.1.13" evidence="11"/>
<dbReference type="Pfam" id="PF20258">
    <property type="entry name" value="tRNA_Me_trans_C"/>
    <property type="match status" value="1"/>
</dbReference>
<comment type="function">
    <text evidence="10 11">Catalyzes the 2-thiolation of uridine at the wobble position (U34) of tRNA, leading to the formation of s(2)U34.</text>
</comment>
<evidence type="ECO:0000256" key="6">
    <source>
        <dbReference type="ARBA" id="ARBA00022840"/>
    </source>
</evidence>
<proteinExistence type="inferred from homology"/>
<dbReference type="GO" id="GO:0103016">
    <property type="term" value="F:tRNA-uridine 2-sulfurtransferase activity"/>
    <property type="evidence" value="ECO:0007669"/>
    <property type="project" value="UniProtKB-EC"/>
</dbReference>
<evidence type="ECO:0000256" key="1">
    <source>
        <dbReference type="ARBA" id="ARBA00022490"/>
    </source>
</evidence>
<dbReference type="PANTHER" id="PTHR11933:SF5">
    <property type="entry name" value="MITOCHONDRIAL TRNA-SPECIFIC 2-THIOURIDYLASE 1"/>
    <property type="match status" value="1"/>
</dbReference>
<dbReference type="PANTHER" id="PTHR11933">
    <property type="entry name" value="TRNA 5-METHYLAMINOMETHYL-2-THIOURIDYLATE -METHYLTRANSFERASE"/>
    <property type="match status" value="1"/>
</dbReference>
<dbReference type="InterPro" id="IPR046884">
    <property type="entry name" value="MnmA-like_central"/>
</dbReference>
<feature type="site" description="Interaction with tRNA" evidence="11">
    <location>
        <position position="122"/>
    </location>
</feature>
<evidence type="ECO:0000256" key="3">
    <source>
        <dbReference type="ARBA" id="ARBA00022679"/>
    </source>
</evidence>
<dbReference type="Gene3D" id="2.40.30.10">
    <property type="entry name" value="Translation factors"/>
    <property type="match status" value="1"/>
</dbReference>
<feature type="region of interest" description="Interaction with tRNA" evidence="11">
    <location>
        <begin position="306"/>
        <end position="307"/>
    </location>
</feature>
<accession>A0A923NJM4</accession>
<evidence type="ECO:0000256" key="10">
    <source>
        <dbReference type="ARBA" id="ARBA00056575"/>
    </source>
</evidence>
<comment type="caution">
    <text evidence="11">Lacks conserved residue(s) required for the propagation of feature annotation.</text>
</comment>
<keyword evidence="15" id="KW-1185">Reference proteome</keyword>
<evidence type="ECO:0000256" key="4">
    <source>
        <dbReference type="ARBA" id="ARBA00022694"/>
    </source>
</evidence>
<dbReference type="Gene3D" id="3.40.50.620">
    <property type="entry name" value="HUPs"/>
    <property type="match status" value="1"/>
</dbReference>
<dbReference type="SUPFAM" id="SSF52402">
    <property type="entry name" value="Adenine nucleotide alpha hydrolases-like"/>
    <property type="match status" value="1"/>
</dbReference>
<keyword evidence="6 11" id="KW-0067">ATP-binding</keyword>
<keyword evidence="5 11" id="KW-0547">Nucleotide-binding</keyword>
<dbReference type="NCBIfam" id="TIGR00420">
    <property type="entry name" value="trmU"/>
    <property type="match status" value="1"/>
</dbReference>
<feature type="site" description="Interaction with tRNA" evidence="11">
    <location>
        <position position="339"/>
    </location>
</feature>
<dbReference type="Gene3D" id="2.30.30.280">
    <property type="entry name" value="Adenine nucleotide alpha hydrolases-like domains"/>
    <property type="match status" value="1"/>
</dbReference>
<keyword evidence="2 11" id="KW-0820">tRNA-binding</keyword>
<dbReference type="Pfam" id="PF03054">
    <property type="entry name" value="tRNA_Me_trans"/>
    <property type="match status" value="1"/>
</dbReference>
<protein>
    <recommendedName>
        <fullName evidence="11">tRNA-specific 2-thiouridylase MnmA</fullName>
        <ecNumber evidence="11">2.8.1.13</ecNumber>
    </recommendedName>
</protein>
<keyword evidence="4 11" id="KW-0819">tRNA processing</keyword>
<reference evidence="14" key="1">
    <citation type="submission" date="2020-08" db="EMBL/GenBank/DDBJ databases">
        <title>Genome public.</title>
        <authorList>
            <person name="Liu C."/>
            <person name="Sun Q."/>
        </authorList>
    </citation>
    <scope>NUCLEOTIDE SEQUENCE</scope>
    <source>
        <strain evidence="14">BX12</strain>
    </source>
</reference>
<evidence type="ECO:0000313" key="14">
    <source>
        <dbReference type="EMBL" id="MBC6679191.1"/>
    </source>
</evidence>
<dbReference type="CDD" id="cd01998">
    <property type="entry name" value="MnmA_TRMU-like"/>
    <property type="match status" value="1"/>
</dbReference>
<dbReference type="EMBL" id="JACRYT010000003">
    <property type="protein sequence ID" value="MBC6679191.1"/>
    <property type="molecule type" value="Genomic_DNA"/>
</dbReference>
<feature type="binding site" evidence="11">
    <location>
        <position position="39"/>
    </location>
    <ligand>
        <name>ATP</name>
        <dbReference type="ChEBI" id="CHEBI:30616"/>
    </ligand>
</feature>
<comment type="caution">
    <text evidence="14">The sequence shown here is derived from an EMBL/GenBank/DDBJ whole genome shotgun (WGS) entry which is preliminary data.</text>
</comment>
<dbReference type="InterPro" id="IPR014729">
    <property type="entry name" value="Rossmann-like_a/b/a_fold"/>
</dbReference>
<evidence type="ECO:0000256" key="8">
    <source>
        <dbReference type="ARBA" id="ARBA00023157"/>
    </source>
</evidence>
<gene>
    <name evidence="11 14" type="primary">mnmA</name>
    <name evidence="14" type="ORF">H9L42_05045</name>
</gene>
<comment type="catalytic activity">
    <reaction evidence="9 11">
        <text>S-sulfanyl-L-cysteinyl-[protein] + uridine(34) in tRNA + AH2 + ATP = 2-thiouridine(34) in tRNA + L-cysteinyl-[protein] + A + AMP + diphosphate + H(+)</text>
        <dbReference type="Rhea" id="RHEA:47032"/>
        <dbReference type="Rhea" id="RHEA-COMP:10131"/>
        <dbReference type="Rhea" id="RHEA-COMP:11726"/>
        <dbReference type="Rhea" id="RHEA-COMP:11727"/>
        <dbReference type="Rhea" id="RHEA-COMP:11728"/>
        <dbReference type="ChEBI" id="CHEBI:13193"/>
        <dbReference type="ChEBI" id="CHEBI:15378"/>
        <dbReference type="ChEBI" id="CHEBI:17499"/>
        <dbReference type="ChEBI" id="CHEBI:29950"/>
        <dbReference type="ChEBI" id="CHEBI:30616"/>
        <dbReference type="ChEBI" id="CHEBI:33019"/>
        <dbReference type="ChEBI" id="CHEBI:61963"/>
        <dbReference type="ChEBI" id="CHEBI:65315"/>
        <dbReference type="ChEBI" id="CHEBI:87170"/>
        <dbReference type="ChEBI" id="CHEBI:456215"/>
        <dbReference type="EC" id="2.8.1.13"/>
    </reaction>
</comment>
<dbReference type="InterPro" id="IPR023382">
    <property type="entry name" value="MnmA-like_central_sf"/>
</dbReference>
<dbReference type="RefSeq" id="WP_187302294.1">
    <property type="nucleotide sequence ID" value="NZ_JACRYT010000003.1"/>
</dbReference>
<feature type="active site" description="Cysteine persulfide intermediate" evidence="11">
    <location>
        <position position="195"/>
    </location>
</feature>
<evidence type="ECO:0000256" key="11">
    <source>
        <dbReference type="HAMAP-Rule" id="MF_00144"/>
    </source>
</evidence>
<dbReference type="GO" id="GO:0002143">
    <property type="term" value="P:tRNA wobble position uridine thiolation"/>
    <property type="evidence" value="ECO:0007669"/>
    <property type="project" value="TreeGrafter"/>
</dbReference>
<dbReference type="GO" id="GO:0000049">
    <property type="term" value="F:tRNA binding"/>
    <property type="evidence" value="ECO:0007669"/>
    <property type="project" value="UniProtKB-KW"/>
</dbReference>
<evidence type="ECO:0000259" key="13">
    <source>
        <dbReference type="Pfam" id="PF20259"/>
    </source>
</evidence>
<evidence type="ECO:0000256" key="9">
    <source>
        <dbReference type="ARBA" id="ARBA00051542"/>
    </source>
</evidence>
<feature type="binding site" evidence="11">
    <location>
        <position position="121"/>
    </location>
    <ligand>
        <name>ATP</name>
        <dbReference type="ChEBI" id="CHEBI:30616"/>
    </ligand>
</feature>
<dbReference type="GO" id="GO:0005737">
    <property type="term" value="C:cytoplasm"/>
    <property type="evidence" value="ECO:0007669"/>
    <property type="project" value="UniProtKB-SubCell"/>
</dbReference>
<sequence>MDRSLDRKKVILGLSGGVDSTTAALLLLEKGYQVTGLYFDVEQPENKEGAAAARRAAEQLGIPFLYRNIHEVFEKTVIHNFCQEYQCGRTPNPCVVCNPAVKFRTLIEAADREGAFYIATGHYARTTRHARLGWSIRKGESEKKDQSYMLYRLSSSIIERLLLPLGILHSKEEARAAAREKNLFNADQKDSQEICFLPEGETYADYLLKRGVNPKPGNFIDKDGHILGQHQGLVRYTIGQRKGLGITFGKPVFVIRMDPENNTITLGDNEDLFSREVICGNSFFPNSASGQLPDFLENAEVTAKIRYAAKPASARLHTLPDGRISAVFDEKQRAATPGQSIVFYYGDCVAGGGFIE</sequence>
<dbReference type="GO" id="GO:0005524">
    <property type="term" value="F:ATP binding"/>
    <property type="evidence" value="ECO:0007669"/>
    <property type="project" value="UniProtKB-KW"/>
</dbReference>
<organism evidence="14 15">
    <name type="scientific">Zhenpiania hominis</name>
    <dbReference type="NCBI Taxonomy" id="2763644"/>
    <lineage>
        <taxon>Bacteria</taxon>
        <taxon>Bacillati</taxon>
        <taxon>Bacillota</taxon>
        <taxon>Clostridia</taxon>
        <taxon>Peptostreptococcales</taxon>
        <taxon>Anaerovoracaceae</taxon>
        <taxon>Zhenpiania</taxon>
    </lineage>
</organism>
<comment type="subcellular location">
    <subcellularLocation>
        <location evidence="11">Cytoplasm</location>
    </subcellularLocation>
</comment>
<feature type="binding site" evidence="11">
    <location>
        <begin position="13"/>
        <end position="20"/>
    </location>
    <ligand>
        <name>ATP</name>
        <dbReference type="ChEBI" id="CHEBI:30616"/>
    </ligand>
</feature>
<dbReference type="InterPro" id="IPR004506">
    <property type="entry name" value="MnmA-like"/>
</dbReference>
<comment type="similarity">
    <text evidence="11">Belongs to the MnmA/TRMU family.</text>
</comment>
<dbReference type="FunFam" id="2.30.30.280:FF:000001">
    <property type="entry name" value="tRNA-specific 2-thiouridylase MnmA"/>
    <property type="match status" value="1"/>
</dbReference>
<dbReference type="NCBIfam" id="NF001138">
    <property type="entry name" value="PRK00143.1"/>
    <property type="match status" value="1"/>
</dbReference>
<feature type="domain" description="tRNA-specific 2-thiouridylase MnmA-like central" evidence="13">
    <location>
        <begin position="208"/>
        <end position="267"/>
    </location>
</feature>
<name>A0A923NJM4_9FIRM</name>
<feature type="region of interest" description="Interaction with tRNA" evidence="11">
    <location>
        <begin position="144"/>
        <end position="146"/>
    </location>
</feature>
<evidence type="ECO:0000313" key="15">
    <source>
        <dbReference type="Proteomes" id="UP000602647"/>
    </source>
</evidence>
<feature type="active site" description="Nucleophile" evidence="11">
    <location>
        <position position="97"/>
    </location>
</feature>
<evidence type="ECO:0000256" key="2">
    <source>
        <dbReference type="ARBA" id="ARBA00022555"/>
    </source>
</evidence>
<evidence type="ECO:0000256" key="5">
    <source>
        <dbReference type="ARBA" id="ARBA00022741"/>
    </source>
</evidence>
<dbReference type="HAMAP" id="MF_00144">
    <property type="entry name" value="tRNA_thiouridyl_MnmA"/>
    <property type="match status" value="1"/>
</dbReference>
<evidence type="ECO:0000259" key="12">
    <source>
        <dbReference type="Pfam" id="PF20258"/>
    </source>
</evidence>
<dbReference type="Pfam" id="PF20259">
    <property type="entry name" value="tRNA_Me_trans_M"/>
    <property type="match status" value="1"/>
</dbReference>
<evidence type="ECO:0000256" key="7">
    <source>
        <dbReference type="ARBA" id="ARBA00022884"/>
    </source>
</evidence>
<keyword evidence="1 11" id="KW-0963">Cytoplasm</keyword>